<organism evidence="2 3">
    <name type="scientific">Planomicrobium soli</name>
    <dbReference type="NCBI Taxonomy" id="1176648"/>
    <lineage>
        <taxon>Bacteria</taxon>
        <taxon>Bacillati</taxon>
        <taxon>Bacillota</taxon>
        <taxon>Bacilli</taxon>
        <taxon>Bacillales</taxon>
        <taxon>Caryophanaceae</taxon>
        <taxon>Planomicrobium</taxon>
    </lineage>
</organism>
<comment type="caution">
    <text evidence="2">The sequence shown here is derived from an EMBL/GenBank/DDBJ whole genome shotgun (WGS) entry which is preliminary data.</text>
</comment>
<dbReference type="EMBL" id="PYAT01000001">
    <property type="protein sequence ID" value="PSL41998.1"/>
    <property type="molecule type" value="Genomic_DNA"/>
</dbReference>
<name>A0A2P8H6Z8_9BACL</name>
<dbReference type="AlphaFoldDB" id="A0A2P8H6Z8"/>
<feature type="domain" description="Helicase Helix-turn-helix" evidence="1">
    <location>
        <begin position="247"/>
        <end position="334"/>
    </location>
</feature>
<reference evidence="2 3" key="1">
    <citation type="submission" date="2018-03" db="EMBL/GenBank/DDBJ databases">
        <title>Genomic Encyclopedia of Type Strains, Phase III (KMG-III): the genomes of soil and plant-associated and newly described type strains.</title>
        <authorList>
            <person name="Whitman W."/>
        </authorList>
    </citation>
    <scope>NUCLEOTIDE SEQUENCE [LARGE SCALE GENOMIC DNA]</scope>
    <source>
        <strain evidence="2 3">CGMCC 1.12259</strain>
    </source>
</reference>
<dbReference type="InterPro" id="IPR029491">
    <property type="entry name" value="Helicase_HTH"/>
</dbReference>
<dbReference type="PIRSF" id="PIRSF021350">
    <property type="entry name" value="UCP021350"/>
    <property type="match status" value="1"/>
</dbReference>
<evidence type="ECO:0000259" key="1">
    <source>
        <dbReference type="Pfam" id="PF14493"/>
    </source>
</evidence>
<gene>
    <name evidence="2" type="ORF">B0H99_101245</name>
</gene>
<sequence>MLFDELLIAIMKAVNRERTLSSPYHLIKGKKSGQTIQDIGYYGLFPYFAVMPRLEKRFYDQAVDGLFARGFLQENTDVIDLTDMALSSETPATPLDGWRYRGNEQLFLSRLSLTIQTFSHISQKVNSFDPVINSEEIQLWTKNYLRQHNFRAPETVKAFKAQVLASLEETAVPEQHKMILMSRLSGFGFSGLTWEQISANQGIAPLDAQLNLVETLHAWMHIIEQNRHPLLLRLLEGVIQQSSLTESAQRTEKLFARGFTLQQIAELRQLKSSTIEDHVVELAMNDPYFDYSPFISEEIYQTIVHLSREQQTKRLRDIKDKVPAATYFQIRLALAVKQ</sequence>
<dbReference type="Proteomes" id="UP000242682">
    <property type="component" value="Unassembled WGS sequence"/>
</dbReference>
<protein>
    <submittedName>
        <fullName evidence="2">Uncharacterized protein YpbB</fullName>
    </submittedName>
</protein>
<accession>A0A2P8H6Z8</accession>
<dbReference type="Pfam" id="PF14493">
    <property type="entry name" value="HTH_40"/>
    <property type="match status" value="1"/>
</dbReference>
<dbReference type="OrthoDB" id="2354672at2"/>
<proteinExistence type="predicted"/>
<dbReference type="InterPro" id="IPR008308">
    <property type="entry name" value="YpbB-like"/>
</dbReference>
<evidence type="ECO:0000313" key="3">
    <source>
        <dbReference type="Proteomes" id="UP000242682"/>
    </source>
</evidence>
<keyword evidence="3" id="KW-1185">Reference proteome</keyword>
<evidence type="ECO:0000313" key="2">
    <source>
        <dbReference type="EMBL" id="PSL41998.1"/>
    </source>
</evidence>